<dbReference type="EnsemblPlants" id="Zm00001eb194760_T001">
    <property type="protein sequence ID" value="Zm00001eb194760_P001"/>
    <property type="gene ID" value="Zm00001eb194760"/>
</dbReference>
<dbReference type="PANTHER" id="PTHR37186:SF1">
    <property type="entry name" value="OS06G0524500 PROTEIN"/>
    <property type="match status" value="1"/>
</dbReference>
<name>A0A804NY04_MAIZE</name>
<evidence type="ECO:0000256" key="1">
    <source>
        <dbReference type="SAM" id="MobiDB-lite"/>
    </source>
</evidence>
<proteinExistence type="evidence at protein level"/>
<sequence>MANHQEKPTTSPPPQPAEGSVARPRLPGVGNAHPGSAGYPNPPDAAIPDAATLRDQWRFAVRQYSRWGQTRSRPGPSHNTAPLANPSLRRTIDRLR</sequence>
<dbReference type="InParanoid" id="A0A804NY04"/>
<dbReference type="PANTHER" id="PTHR37186">
    <property type="entry name" value="OS06G0524500 PROTEIN"/>
    <property type="match status" value="1"/>
</dbReference>
<protein>
    <submittedName>
        <fullName evidence="2">Uncharacterized protein</fullName>
    </submittedName>
</protein>
<feature type="region of interest" description="Disordered" evidence="1">
    <location>
        <begin position="65"/>
        <end position="96"/>
    </location>
</feature>
<dbReference type="Gramene" id="Zm00001eb194760_T001">
    <property type="protein sequence ID" value="Zm00001eb194760_P001"/>
    <property type="gene ID" value="Zm00001eb194760"/>
</dbReference>
<dbReference type="Proteomes" id="UP000007305">
    <property type="component" value="Chromosome 4"/>
</dbReference>
<reference evidence="3" key="1">
    <citation type="journal article" date="2009" name="Science">
        <title>The B73 maize genome: complexity, diversity, and dynamics.</title>
        <authorList>
            <person name="Schnable P.S."/>
            <person name="Ware D."/>
            <person name="Fulton R.S."/>
            <person name="Stein J.C."/>
            <person name="Wei F."/>
            <person name="Pasternak S."/>
            <person name="Liang C."/>
            <person name="Zhang J."/>
            <person name="Fulton L."/>
            <person name="Graves T.A."/>
            <person name="Minx P."/>
            <person name="Reily A.D."/>
            <person name="Courtney L."/>
            <person name="Kruchowski S.S."/>
            <person name="Tomlinson C."/>
            <person name="Strong C."/>
            <person name="Delehaunty K."/>
            <person name="Fronick C."/>
            <person name="Courtney B."/>
            <person name="Rock S.M."/>
            <person name="Belter E."/>
            <person name="Du F."/>
            <person name="Kim K."/>
            <person name="Abbott R.M."/>
            <person name="Cotton M."/>
            <person name="Levy A."/>
            <person name="Marchetto P."/>
            <person name="Ochoa K."/>
            <person name="Jackson S.M."/>
            <person name="Gillam B."/>
            <person name="Chen W."/>
            <person name="Yan L."/>
            <person name="Higginbotham J."/>
            <person name="Cardenas M."/>
            <person name="Waligorski J."/>
            <person name="Applebaum E."/>
            <person name="Phelps L."/>
            <person name="Falcone J."/>
            <person name="Kanchi K."/>
            <person name="Thane T."/>
            <person name="Scimone A."/>
            <person name="Thane N."/>
            <person name="Henke J."/>
            <person name="Wang T."/>
            <person name="Ruppert J."/>
            <person name="Shah N."/>
            <person name="Rotter K."/>
            <person name="Hodges J."/>
            <person name="Ingenthron E."/>
            <person name="Cordes M."/>
            <person name="Kohlberg S."/>
            <person name="Sgro J."/>
            <person name="Delgado B."/>
            <person name="Mead K."/>
            <person name="Chinwalla A."/>
            <person name="Leonard S."/>
            <person name="Crouse K."/>
            <person name="Collura K."/>
            <person name="Kudrna D."/>
            <person name="Currie J."/>
            <person name="He R."/>
            <person name="Angelova A."/>
            <person name="Rajasekar S."/>
            <person name="Mueller T."/>
            <person name="Lomeli R."/>
            <person name="Scara G."/>
            <person name="Ko A."/>
            <person name="Delaney K."/>
            <person name="Wissotski M."/>
            <person name="Lopez G."/>
            <person name="Campos D."/>
            <person name="Braidotti M."/>
            <person name="Ashley E."/>
            <person name="Golser W."/>
            <person name="Kim H."/>
            <person name="Lee S."/>
            <person name="Lin J."/>
            <person name="Dujmic Z."/>
            <person name="Kim W."/>
            <person name="Talag J."/>
            <person name="Zuccolo A."/>
            <person name="Fan C."/>
            <person name="Sebastian A."/>
            <person name="Kramer M."/>
            <person name="Spiegel L."/>
            <person name="Nascimento L."/>
            <person name="Zutavern T."/>
            <person name="Miller B."/>
            <person name="Ambroise C."/>
            <person name="Muller S."/>
            <person name="Spooner W."/>
            <person name="Narechania A."/>
            <person name="Ren L."/>
            <person name="Wei S."/>
            <person name="Kumari S."/>
            <person name="Faga B."/>
            <person name="Levy M.J."/>
            <person name="McMahan L."/>
            <person name="Van Buren P."/>
            <person name="Vaughn M.W."/>
            <person name="Ying K."/>
            <person name="Yeh C.-T."/>
            <person name="Emrich S.J."/>
            <person name="Jia Y."/>
            <person name="Kalyanaraman A."/>
            <person name="Hsia A.-P."/>
            <person name="Barbazuk W.B."/>
            <person name="Baucom R.S."/>
            <person name="Brutnell T.P."/>
            <person name="Carpita N.C."/>
            <person name="Chaparro C."/>
            <person name="Chia J.-M."/>
            <person name="Deragon J.-M."/>
            <person name="Estill J.C."/>
            <person name="Fu Y."/>
            <person name="Jeddeloh J.A."/>
            <person name="Han Y."/>
            <person name="Lee H."/>
            <person name="Li P."/>
            <person name="Lisch D.R."/>
            <person name="Liu S."/>
            <person name="Liu Z."/>
            <person name="Nagel D.H."/>
            <person name="McCann M.C."/>
            <person name="SanMiguel P."/>
            <person name="Myers A.M."/>
            <person name="Nettleton D."/>
            <person name="Nguyen J."/>
            <person name="Penning B.W."/>
            <person name="Ponnala L."/>
            <person name="Schneider K.L."/>
            <person name="Schwartz D.C."/>
            <person name="Sharma A."/>
            <person name="Soderlund C."/>
            <person name="Springer N.M."/>
            <person name="Sun Q."/>
            <person name="Wang H."/>
            <person name="Waterman M."/>
            <person name="Westerman R."/>
            <person name="Wolfgruber T.K."/>
            <person name="Yang L."/>
            <person name="Yu Y."/>
            <person name="Zhang L."/>
            <person name="Zhou S."/>
            <person name="Zhu Q."/>
            <person name="Bennetzen J.L."/>
            <person name="Dawe R.K."/>
            <person name="Jiang J."/>
            <person name="Jiang N."/>
            <person name="Presting G.G."/>
            <person name="Wessler S.R."/>
            <person name="Aluru S."/>
            <person name="Martienssen R.A."/>
            <person name="Clifton S.W."/>
            <person name="McCombie W.R."/>
            <person name="Wing R.A."/>
            <person name="Wilson R.K."/>
        </authorList>
    </citation>
    <scope>NUCLEOTIDE SEQUENCE [LARGE SCALE GENOMIC DNA]</scope>
    <source>
        <strain evidence="3">cv. B73</strain>
    </source>
</reference>
<organism evidence="2 3">
    <name type="scientific">Zea mays</name>
    <name type="common">Maize</name>
    <dbReference type="NCBI Taxonomy" id="4577"/>
    <lineage>
        <taxon>Eukaryota</taxon>
        <taxon>Viridiplantae</taxon>
        <taxon>Streptophyta</taxon>
        <taxon>Embryophyta</taxon>
        <taxon>Tracheophyta</taxon>
        <taxon>Spermatophyta</taxon>
        <taxon>Magnoliopsida</taxon>
        <taxon>Liliopsida</taxon>
        <taxon>Poales</taxon>
        <taxon>Poaceae</taxon>
        <taxon>PACMAD clade</taxon>
        <taxon>Panicoideae</taxon>
        <taxon>Andropogonodae</taxon>
        <taxon>Andropogoneae</taxon>
        <taxon>Tripsacinae</taxon>
        <taxon>Zea</taxon>
    </lineage>
</organism>
<feature type="compositionally biased region" description="Polar residues" evidence="1">
    <location>
        <begin position="66"/>
        <end position="82"/>
    </location>
</feature>
<dbReference type="AlphaFoldDB" id="A0A804NY04"/>
<feature type="region of interest" description="Disordered" evidence="1">
    <location>
        <begin position="1"/>
        <end position="48"/>
    </location>
</feature>
<reference evidence="2" key="3">
    <citation type="submission" date="2021-05" db="UniProtKB">
        <authorList>
            <consortium name="EnsemblPlants"/>
        </authorList>
    </citation>
    <scope>IDENTIFICATION</scope>
    <source>
        <strain evidence="2">cv. B73</strain>
    </source>
</reference>
<reference evidence="2" key="2">
    <citation type="submission" date="2019-07" db="EMBL/GenBank/DDBJ databases">
        <authorList>
            <person name="Seetharam A."/>
            <person name="Woodhouse M."/>
            <person name="Cannon E."/>
        </authorList>
    </citation>
    <scope>NUCLEOTIDE SEQUENCE [LARGE SCALE GENOMIC DNA]</scope>
    <source>
        <strain evidence="2">cv. B73</strain>
    </source>
</reference>
<dbReference type="FunCoup" id="A0A804NY04">
    <property type="interactions" value="582"/>
</dbReference>
<keyword evidence="3" id="KW-1185">Reference proteome</keyword>
<evidence type="ECO:0000313" key="2">
    <source>
        <dbReference type="EnsemblPlants" id="Zm00001eb194760_P001"/>
    </source>
</evidence>
<accession>A0A804NY04</accession>
<evidence type="ECO:0007829" key="4">
    <source>
        <dbReference type="PeptideAtlas" id="A0A804NY04"/>
    </source>
</evidence>
<keyword evidence="4" id="KW-1267">Proteomics identification</keyword>
<evidence type="ECO:0000313" key="3">
    <source>
        <dbReference type="Proteomes" id="UP000007305"/>
    </source>
</evidence>